<keyword evidence="3" id="KW-1185">Reference proteome</keyword>
<reference evidence="2 3" key="1">
    <citation type="submission" date="2017-10" db="EMBL/GenBank/DDBJ databases">
        <title>Comparative genomics in systemic dimorphic fungi from Ajellomycetaceae.</title>
        <authorList>
            <person name="Munoz J.F."/>
            <person name="Mcewen J.G."/>
            <person name="Clay O.K."/>
            <person name="Cuomo C.A."/>
        </authorList>
    </citation>
    <scope>NUCLEOTIDE SEQUENCE [LARGE SCALE GENOMIC DNA]</scope>
    <source>
        <strain evidence="2 3">UAMH7299</strain>
    </source>
</reference>
<organism evidence="2 3">
    <name type="scientific">Polytolypa hystricis (strain UAMH7299)</name>
    <dbReference type="NCBI Taxonomy" id="1447883"/>
    <lineage>
        <taxon>Eukaryota</taxon>
        <taxon>Fungi</taxon>
        <taxon>Dikarya</taxon>
        <taxon>Ascomycota</taxon>
        <taxon>Pezizomycotina</taxon>
        <taxon>Eurotiomycetes</taxon>
        <taxon>Eurotiomycetidae</taxon>
        <taxon>Onygenales</taxon>
        <taxon>Onygenales incertae sedis</taxon>
        <taxon>Polytolypa</taxon>
    </lineage>
</organism>
<sequence>MAYLRKRRSTQSLRDQREPDKRHQDDSRLGQDETPQVTTQGSGWIERANECGYVKKQPRQRLWVHCCSCNTKTVIDGVKCSNCGHERCVEHLRHATCNLVLSFTSNLSIDQSKSRTQDAIYYIHDGEKMFKGPRKMYNYNEHGLREGEYPMDGITMLATALVRHVPPRTVLVISLPENPWLKYYFVDLHMELKNLSFILTTYEGRIGDEFDKCRKREQEVLRKAAAFAPELVQAKSQVPSIYQQLALICPEEQELLIAIQDYSVKGPRKCDIEILR</sequence>
<protein>
    <submittedName>
        <fullName evidence="2">Uncharacterized protein</fullName>
    </submittedName>
</protein>
<accession>A0A2B7WJN0</accession>
<name>A0A2B7WJN0_POLH7</name>
<feature type="compositionally biased region" description="Basic and acidic residues" evidence="1">
    <location>
        <begin position="14"/>
        <end position="31"/>
    </location>
</feature>
<gene>
    <name evidence="2" type="ORF">AJ80_09792</name>
</gene>
<dbReference type="Proteomes" id="UP000224634">
    <property type="component" value="Unassembled WGS sequence"/>
</dbReference>
<feature type="region of interest" description="Disordered" evidence="1">
    <location>
        <begin position="1"/>
        <end position="40"/>
    </location>
</feature>
<evidence type="ECO:0000256" key="1">
    <source>
        <dbReference type="SAM" id="MobiDB-lite"/>
    </source>
</evidence>
<dbReference type="EMBL" id="PDNA01000346">
    <property type="protein sequence ID" value="PGG96748.1"/>
    <property type="molecule type" value="Genomic_DNA"/>
</dbReference>
<evidence type="ECO:0000313" key="3">
    <source>
        <dbReference type="Proteomes" id="UP000224634"/>
    </source>
</evidence>
<comment type="caution">
    <text evidence="2">The sequence shown here is derived from an EMBL/GenBank/DDBJ whole genome shotgun (WGS) entry which is preliminary data.</text>
</comment>
<evidence type="ECO:0000313" key="2">
    <source>
        <dbReference type="EMBL" id="PGG96748.1"/>
    </source>
</evidence>
<dbReference type="AlphaFoldDB" id="A0A2B7WJN0"/>
<proteinExistence type="predicted"/>
<dbReference type="OrthoDB" id="4188584at2759"/>